<name>A0A512H7X4_9PROT</name>
<dbReference type="Pfam" id="PF02622">
    <property type="entry name" value="DUF179"/>
    <property type="match status" value="1"/>
</dbReference>
<evidence type="ECO:0000256" key="2">
    <source>
        <dbReference type="HAMAP-Rule" id="MF_00758"/>
    </source>
</evidence>
<sequence length="192" mass="20635">MTPRVQTHEGYLTGHCLVAMPGMGDPRFDGTVIYLCTHSAEGAMGLVINRGLDDISFPDIVGQLGIDPTPQCDLVRVQFGGPVDMGRGFVLHTRDYHNEGTMAVDDSVALTATLDVLKAIAAGCGPHRLLMALGYAGWSPGQLDIELRENAWLTVPADRHLLFEVALEEKYAAAIGLLGIDPRLLSENMGHA</sequence>
<dbReference type="InterPro" id="IPR003774">
    <property type="entry name" value="AlgH-like"/>
</dbReference>
<reference evidence="3 4" key="1">
    <citation type="submission" date="2019-07" db="EMBL/GenBank/DDBJ databases">
        <title>Whole genome shotgun sequence of Rhodospirillum oryzae NBRC 107573.</title>
        <authorList>
            <person name="Hosoyama A."/>
            <person name="Uohara A."/>
            <person name="Ohji S."/>
            <person name="Ichikawa N."/>
        </authorList>
    </citation>
    <scope>NUCLEOTIDE SEQUENCE [LARGE SCALE GENOMIC DNA]</scope>
    <source>
        <strain evidence="3 4">NBRC 107573</strain>
    </source>
</reference>
<protein>
    <recommendedName>
        <fullName evidence="2">UPF0301 protein ROR02_16830</fullName>
    </recommendedName>
</protein>
<proteinExistence type="inferred from homology"/>
<gene>
    <name evidence="3" type="ORF">ROR02_16830</name>
</gene>
<comment type="similarity">
    <text evidence="1 2">Belongs to the UPF0301 (AlgH) family.</text>
</comment>
<dbReference type="PANTHER" id="PTHR30327:SF1">
    <property type="entry name" value="UPF0301 PROTEIN YQGE"/>
    <property type="match status" value="1"/>
</dbReference>
<dbReference type="NCBIfam" id="NF001268">
    <property type="entry name" value="PRK00228.1-4"/>
    <property type="match status" value="1"/>
</dbReference>
<dbReference type="GO" id="GO:0005829">
    <property type="term" value="C:cytosol"/>
    <property type="evidence" value="ECO:0007669"/>
    <property type="project" value="TreeGrafter"/>
</dbReference>
<evidence type="ECO:0000256" key="1">
    <source>
        <dbReference type="ARBA" id="ARBA00009600"/>
    </source>
</evidence>
<dbReference type="AlphaFoldDB" id="A0A512H7X4"/>
<organism evidence="3 4">
    <name type="scientific">Pararhodospirillum oryzae</name>
    <dbReference type="NCBI Taxonomy" id="478448"/>
    <lineage>
        <taxon>Bacteria</taxon>
        <taxon>Pseudomonadati</taxon>
        <taxon>Pseudomonadota</taxon>
        <taxon>Alphaproteobacteria</taxon>
        <taxon>Rhodospirillales</taxon>
        <taxon>Rhodospirillaceae</taxon>
        <taxon>Pararhodospirillum</taxon>
    </lineage>
</organism>
<keyword evidence="4" id="KW-1185">Reference proteome</keyword>
<dbReference type="OrthoDB" id="9807486at2"/>
<dbReference type="Proteomes" id="UP000321567">
    <property type="component" value="Unassembled WGS sequence"/>
</dbReference>
<dbReference type="SUPFAM" id="SSF143456">
    <property type="entry name" value="VC0467-like"/>
    <property type="match status" value="1"/>
</dbReference>
<dbReference type="PANTHER" id="PTHR30327">
    <property type="entry name" value="UNCHARACTERIZED PROTEIN YQGE"/>
    <property type="match status" value="1"/>
</dbReference>
<evidence type="ECO:0000313" key="3">
    <source>
        <dbReference type="EMBL" id="GEO81552.1"/>
    </source>
</evidence>
<dbReference type="HAMAP" id="MF_00758">
    <property type="entry name" value="UPF0301"/>
    <property type="match status" value="1"/>
</dbReference>
<dbReference type="Gene3D" id="3.40.1740.10">
    <property type="entry name" value="VC0467-like"/>
    <property type="match status" value="1"/>
</dbReference>
<dbReference type="RefSeq" id="WP_147163581.1">
    <property type="nucleotide sequence ID" value="NZ_BJZO01000040.1"/>
</dbReference>
<evidence type="ECO:0000313" key="4">
    <source>
        <dbReference type="Proteomes" id="UP000321567"/>
    </source>
</evidence>
<dbReference type="EMBL" id="BJZO01000040">
    <property type="protein sequence ID" value="GEO81552.1"/>
    <property type="molecule type" value="Genomic_DNA"/>
</dbReference>
<accession>A0A512H7X4</accession>
<comment type="caution">
    <text evidence="3">The sequence shown here is derived from an EMBL/GenBank/DDBJ whole genome shotgun (WGS) entry which is preliminary data.</text>
</comment>